<evidence type="ECO:0000313" key="6">
    <source>
        <dbReference type="Proteomes" id="UP000002484"/>
    </source>
</evidence>
<dbReference type="InterPro" id="IPR052028">
    <property type="entry name" value="HipA_Ser/Thr_kinase"/>
</dbReference>
<feature type="domain" description="HipA-like C-terminal" evidence="4">
    <location>
        <begin position="174"/>
        <end position="383"/>
    </location>
</feature>
<evidence type="ECO:0000313" key="5">
    <source>
        <dbReference type="EMBL" id="ADP83285.1"/>
    </source>
</evidence>
<dbReference type="AlphaFoldDB" id="E3J892"/>
<protein>
    <submittedName>
        <fullName evidence="5">HipA domain protein</fullName>
    </submittedName>
</protein>
<organism evidence="5 6">
    <name type="scientific">Pseudofrankia inefficax (strain DSM 45817 / CECT 9037 / DDB 130130 / EuI1c)</name>
    <name type="common">Frankia inefficax</name>
    <dbReference type="NCBI Taxonomy" id="298654"/>
    <lineage>
        <taxon>Bacteria</taxon>
        <taxon>Bacillati</taxon>
        <taxon>Actinomycetota</taxon>
        <taxon>Actinomycetes</taxon>
        <taxon>Frankiales</taxon>
        <taxon>Frankiaceae</taxon>
        <taxon>Pseudofrankia</taxon>
    </lineage>
</organism>
<evidence type="ECO:0000259" key="4">
    <source>
        <dbReference type="Pfam" id="PF07804"/>
    </source>
</evidence>
<gene>
    <name evidence="5" type="ordered locus">FraEuI1c_5297</name>
</gene>
<dbReference type="Pfam" id="PF07804">
    <property type="entry name" value="HipA_C"/>
    <property type="match status" value="1"/>
</dbReference>
<sequence>MAGRDPVEVTVEIDGQETVAGTLWLHDRGGQSATFRYADAYLTNPAGYDLDPALARAAGVFHTPPGSAIFNAFADSAPDRWGENLMRREERERARAAETTPRTLGKADFLLGVRDDTRQGGVRFRRPATATYYSTHRHSVPRLIDLARLLRAADRVRAEGDFDRDLADLIDAGSSLGGARPKAAVRDASGRLSIAKFPRLDSDEWDVAGWEEVQLRLARRAGLTVAESELLTVAGRHVLLLSRFDRIGARRLGFTSALTMLEAADGDLRSYLEIAEVIERYSPRADADLRELYRRILFSILTGNTDDHLRNHAFLRERDGWALSPAYDLNPNPDSPTRLSTAVDLDNTDASIDVALSVGTYFRLSPPSARDLVREVETATAGWRQAAAALDIPKSQADRMAVAYESDQRRIARALSVP</sequence>
<reference evidence="5 6" key="1">
    <citation type="submission" date="2010-10" db="EMBL/GenBank/DDBJ databases">
        <title>Complete sequence of Frankia sp. EuI1c.</title>
        <authorList>
            <consortium name="US DOE Joint Genome Institute"/>
            <person name="Lucas S."/>
            <person name="Copeland A."/>
            <person name="Lapidus A."/>
            <person name="Cheng J.-F."/>
            <person name="Bruce D."/>
            <person name="Goodwin L."/>
            <person name="Pitluck S."/>
            <person name="Chertkov O."/>
            <person name="Detter J.C."/>
            <person name="Han C."/>
            <person name="Tapia R."/>
            <person name="Land M."/>
            <person name="Hauser L."/>
            <person name="Jeffries C."/>
            <person name="Kyrpides N."/>
            <person name="Ivanova N."/>
            <person name="Mikhailova N."/>
            <person name="Beauchemin N."/>
            <person name="Sen A."/>
            <person name="Sur S.A."/>
            <person name="Gtari M."/>
            <person name="Wall L."/>
            <person name="Tisa L."/>
            <person name="Woyke T."/>
        </authorList>
    </citation>
    <scope>NUCLEOTIDE SEQUENCE [LARGE SCALE GENOMIC DNA]</scope>
    <source>
        <strain evidence="6">DSM 45817 / CECT 9037 / EuI1c</strain>
    </source>
</reference>
<keyword evidence="6" id="KW-1185">Reference proteome</keyword>
<dbReference type="Gene3D" id="1.10.1070.20">
    <property type="match status" value="1"/>
</dbReference>
<dbReference type="InParanoid" id="E3J892"/>
<name>E3J892_PSEI1</name>
<dbReference type="RefSeq" id="WP_013426403.1">
    <property type="nucleotide sequence ID" value="NC_014666.1"/>
</dbReference>
<dbReference type="Proteomes" id="UP000002484">
    <property type="component" value="Chromosome"/>
</dbReference>
<dbReference type="eggNOG" id="COG3550">
    <property type="taxonomic scope" value="Bacteria"/>
</dbReference>
<dbReference type="PANTHER" id="PTHR37419">
    <property type="entry name" value="SERINE/THREONINE-PROTEIN KINASE TOXIN HIPA"/>
    <property type="match status" value="1"/>
</dbReference>
<proteinExistence type="inferred from homology"/>
<evidence type="ECO:0000256" key="3">
    <source>
        <dbReference type="ARBA" id="ARBA00022777"/>
    </source>
</evidence>
<evidence type="ECO:0000256" key="1">
    <source>
        <dbReference type="ARBA" id="ARBA00010164"/>
    </source>
</evidence>
<dbReference type="InterPro" id="IPR012893">
    <property type="entry name" value="HipA-like_C"/>
</dbReference>
<dbReference type="GO" id="GO:0005829">
    <property type="term" value="C:cytosol"/>
    <property type="evidence" value="ECO:0007669"/>
    <property type="project" value="TreeGrafter"/>
</dbReference>
<dbReference type="EMBL" id="CP002299">
    <property type="protein sequence ID" value="ADP83285.1"/>
    <property type="molecule type" value="Genomic_DNA"/>
</dbReference>
<dbReference type="GO" id="GO:0004674">
    <property type="term" value="F:protein serine/threonine kinase activity"/>
    <property type="evidence" value="ECO:0007669"/>
    <property type="project" value="TreeGrafter"/>
</dbReference>
<dbReference type="PANTHER" id="PTHR37419:SF8">
    <property type="entry name" value="TOXIN YJJJ"/>
    <property type="match status" value="1"/>
</dbReference>
<accession>E3J892</accession>
<dbReference type="OrthoDB" id="3182374at2"/>
<comment type="similarity">
    <text evidence="1">Belongs to the HipA Ser/Thr kinase family.</text>
</comment>
<keyword evidence="2" id="KW-0808">Transferase</keyword>
<dbReference type="HOGENOM" id="CLU_041102_0_0_11"/>
<dbReference type="KEGG" id="fri:FraEuI1c_5297"/>
<keyword evidence="3" id="KW-0418">Kinase</keyword>
<dbReference type="STRING" id="298654.FraEuI1c_5297"/>
<evidence type="ECO:0000256" key="2">
    <source>
        <dbReference type="ARBA" id="ARBA00022679"/>
    </source>
</evidence>